<accession>A0A1Q9YJY9</accession>
<keyword evidence="1" id="KW-0175">Coiled coil</keyword>
<evidence type="ECO:0000256" key="2">
    <source>
        <dbReference type="SAM" id="Phobius"/>
    </source>
</evidence>
<comment type="caution">
    <text evidence="3">The sequence shown here is derived from an EMBL/GenBank/DDBJ whole genome shotgun (WGS) entry which is preliminary data.</text>
</comment>
<sequence>MGFMNFINYRILEIEMENEITMTGSVRQYRLVSRFLIAGYMILFIPPIVMFLLLLASFLTGEIVMGTASLIALLICVIQLIRASRKVSKEMPRSFAVSDAGIEFIGTGTVIGWNRVRKWIRKPKGILVVLDAGPCRQHQSFSARVLWHDNGFPFWLKPDATHQNQEAAYEELMELLDKNTKDKKEIDDENF</sequence>
<keyword evidence="2" id="KW-0472">Membrane</keyword>
<organism evidence="3 4">
    <name type="scientific">Faecalibaculum rodentium</name>
    <dbReference type="NCBI Taxonomy" id="1702221"/>
    <lineage>
        <taxon>Bacteria</taxon>
        <taxon>Bacillati</taxon>
        <taxon>Bacillota</taxon>
        <taxon>Erysipelotrichia</taxon>
        <taxon>Erysipelotrichales</taxon>
        <taxon>Erysipelotrichaceae</taxon>
        <taxon>Faecalibaculum</taxon>
    </lineage>
</organism>
<name>A0A1Q9YJY9_9FIRM</name>
<feature type="transmembrane region" description="Helical" evidence="2">
    <location>
        <begin position="35"/>
        <end position="57"/>
    </location>
</feature>
<dbReference type="AlphaFoldDB" id="A0A1Q9YJY9"/>
<feature type="transmembrane region" description="Helical" evidence="2">
    <location>
        <begin position="63"/>
        <end position="81"/>
    </location>
</feature>
<reference evidence="3 4" key="1">
    <citation type="submission" date="2016-11" db="EMBL/GenBank/DDBJ databases">
        <title>Description of two novel members of the family Erysipelotrichaceae: Ileibacterium lipovorans gen. nov., sp. nov. and Dubosiella newyorkensis, gen. nov., sp. nov.</title>
        <authorList>
            <person name="Cox L.M."/>
            <person name="Sohn J."/>
            <person name="Tyrrell K.L."/>
            <person name="Citron D.M."/>
            <person name="Lawson P.A."/>
            <person name="Patel N.B."/>
            <person name="Iizumi T."/>
            <person name="Perez-Perez G.I."/>
            <person name="Goldstein E.J."/>
            <person name="Blaser M.J."/>
        </authorList>
    </citation>
    <scope>NUCLEOTIDE SEQUENCE [LARGE SCALE GENOMIC DNA]</scope>
    <source>
        <strain evidence="3 4">NYU-BL-K8</strain>
    </source>
</reference>
<proteinExistence type="predicted"/>
<feature type="coiled-coil region" evidence="1">
    <location>
        <begin position="162"/>
        <end position="189"/>
    </location>
</feature>
<evidence type="ECO:0000256" key="1">
    <source>
        <dbReference type="SAM" id="Coils"/>
    </source>
</evidence>
<keyword evidence="2" id="KW-1133">Transmembrane helix</keyword>
<gene>
    <name evidence="3" type="ORF">BO223_06645</name>
</gene>
<dbReference type="EMBL" id="MPJZ01000055">
    <property type="protein sequence ID" value="OLU44891.1"/>
    <property type="molecule type" value="Genomic_DNA"/>
</dbReference>
<evidence type="ECO:0000313" key="3">
    <source>
        <dbReference type="EMBL" id="OLU44891.1"/>
    </source>
</evidence>
<keyword evidence="2" id="KW-0812">Transmembrane</keyword>
<dbReference type="Proteomes" id="UP000186758">
    <property type="component" value="Unassembled WGS sequence"/>
</dbReference>
<protein>
    <submittedName>
        <fullName evidence="3">Uncharacterized protein</fullName>
    </submittedName>
</protein>
<evidence type="ECO:0000313" key="4">
    <source>
        <dbReference type="Proteomes" id="UP000186758"/>
    </source>
</evidence>